<name>A0A9W9UKY8_PENBR</name>
<reference evidence="2" key="2">
    <citation type="journal article" date="2023" name="IMA Fungus">
        <title>Comparative genomic study of the Penicillium genus elucidates a diverse pangenome and 15 lateral gene transfer events.</title>
        <authorList>
            <person name="Petersen C."/>
            <person name="Sorensen T."/>
            <person name="Nielsen M.R."/>
            <person name="Sondergaard T.E."/>
            <person name="Sorensen J.L."/>
            <person name="Fitzpatrick D.A."/>
            <person name="Frisvad J.C."/>
            <person name="Nielsen K.L."/>
        </authorList>
    </citation>
    <scope>NUCLEOTIDE SEQUENCE</scope>
    <source>
        <strain evidence="2">IBT 35673</strain>
    </source>
</reference>
<dbReference type="InterPro" id="IPR051033">
    <property type="entry name" value="SH3BGR"/>
</dbReference>
<dbReference type="GO" id="GO:0005737">
    <property type="term" value="C:cytoplasm"/>
    <property type="evidence" value="ECO:0007669"/>
    <property type="project" value="TreeGrafter"/>
</dbReference>
<protein>
    <submittedName>
        <fullName evidence="2">Glutaredoxin</fullName>
    </submittedName>
</protein>
<dbReference type="Gene3D" id="3.40.30.10">
    <property type="entry name" value="Glutaredoxin"/>
    <property type="match status" value="1"/>
</dbReference>
<evidence type="ECO:0000313" key="3">
    <source>
        <dbReference type="Proteomes" id="UP001147695"/>
    </source>
</evidence>
<sequence length="373" mass="40336">MPDSTLYLYTSLTAGSSHIITATSRIETILKANKLPFRAIDVATDEAARKLWGRRSRGKKLPGLVKYGDIVGDLEEVEEWNEFGELRMVVNSVQDLGGMPATSNPLPATETKTEPKATTPKPSTIKIQNPPVTSDEDKKDDMTVLALRQASTEAASKAKAKAEDKKIPAKEEPKDEVPLAGRGHRGSVACELPDTAPDSPQMKRPTLVPENAAVSSANFHVDNAEMLGLVGHHRGSRVPTLENPEQDEVVHELRKSISQESTGNLDAIRKEAAQKTQAGSPIEEVPTPLVDDAIVTENKAEPTEPNELKEPNEPQGQAIAEIIAKAVEEPQEAQEEIKKTQEAVEASSPKGTEIKDGKENTQPIPAQVPKSAE</sequence>
<dbReference type="InterPro" id="IPR036249">
    <property type="entry name" value="Thioredoxin-like_sf"/>
</dbReference>
<accession>A0A9W9UKY8</accession>
<feature type="compositionally biased region" description="Basic and acidic residues" evidence="1">
    <location>
        <begin position="160"/>
        <end position="177"/>
    </location>
</feature>
<evidence type="ECO:0000256" key="1">
    <source>
        <dbReference type="SAM" id="MobiDB-lite"/>
    </source>
</evidence>
<dbReference type="Proteomes" id="UP001147695">
    <property type="component" value="Unassembled WGS sequence"/>
</dbReference>
<evidence type="ECO:0000313" key="2">
    <source>
        <dbReference type="EMBL" id="KAJ5344724.1"/>
    </source>
</evidence>
<gene>
    <name evidence="2" type="ORF">N7452_002728</name>
</gene>
<comment type="caution">
    <text evidence="2">The sequence shown here is derived from an EMBL/GenBank/DDBJ whole genome shotgun (WGS) entry which is preliminary data.</text>
</comment>
<dbReference type="EMBL" id="JAPZBQ010000002">
    <property type="protein sequence ID" value="KAJ5344724.1"/>
    <property type="molecule type" value="Genomic_DNA"/>
</dbReference>
<organism evidence="2 3">
    <name type="scientific">Penicillium brevicompactum</name>
    <dbReference type="NCBI Taxonomy" id="5074"/>
    <lineage>
        <taxon>Eukaryota</taxon>
        <taxon>Fungi</taxon>
        <taxon>Dikarya</taxon>
        <taxon>Ascomycota</taxon>
        <taxon>Pezizomycotina</taxon>
        <taxon>Eurotiomycetes</taxon>
        <taxon>Eurotiomycetidae</taxon>
        <taxon>Eurotiales</taxon>
        <taxon>Aspergillaceae</taxon>
        <taxon>Penicillium</taxon>
    </lineage>
</organism>
<feature type="compositionally biased region" description="Basic and acidic residues" evidence="1">
    <location>
        <begin position="298"/>
        <end position="312"/>
    </location>
</feature>
<dbReference type="PANTHER" id="PTHR12232">
    <property type="entry name" value="SH3 DOMAIN-BINDING GLUTAMIC ACID-RICH-LIKE PROTEIN"/>
    <property type="match status" value="1"/>
</dbReference>
<dbReference type="AlphaFoldDB" id="A0A9W9UKY8"/>
<dbReference type="SUPFAM" id="SSF52833">
    <property type="entry name" value="Thioredoxin-like"/>
    <property type="match status" value="1"/>
</dbReference>
<proteinExistence type="predicted"/>
<feature type="region of interest" description="Disordered" evidence="1">
    <location>
        <begin position="153"/>
        <end position="205"/>
    </location>
</feature>
<dbReference type="PANTHER" id="PTHR12232:SF0">
    <property type="entry name" value="THIOREDOXIN DOMAIN-CONTAINING PROTEIN"/>
    <property type="match status" value="1"/>
</dbReference>
<reference evidence="2" key="1">
    <citation type="submission" date="2022-12" db="EMBL/GenBank/DDBJ databases">
        <authorList>
            <person name="Petersen C."/>
        </authorList>
    </citation>
    <scope>NUCLEOTIDE SEQUENCE</scope>
    <source>
        <strain evidence="2">IBT 35673</strain>
    </source>
</reference>
<feature type="region of interest" description="Disordered" evidence="1">
    <location>
        <begin position="252"/>
        <end position="315"/>
    </location>
</feature>
<feature type="region of interest" description="Disordered" evidence="1">
    <location>
        <begin position="329"/>
        <end position="373"/>
    </location>
</feature>
<feature type="region of interest" description="Disordered" evidence="1">
    <location>
        <begin position="98"/>
        <end position="139"/>
    </location>
</feature>